<name>A0A1J5HGQ1_9BACT</name>
<dbReference type="PANTHER" id="PTHR43630">
    <property type="entry name" value="POLY-BETA-1,6-N-ACETYL-D-GLUCOSAMINE SYNTHASE"/>
    <property type="match status" value="1"/>
</dbReference>
<dbReference type="InterPro" id="IPR001173">
    <property type="entry name" value="Glyco_trans_2-like"/>
</dbReference>
<feature type="domain" description="Glycosyltransferase 2-like" evidence="1">
    <location>
        <begin position="7"/>
        <end position="103"/>
    </location>
</feature>
<dbReference type="Proteomes" id="UP000183758">
    <property type="component" value="Unassembled WGS sequence"/>
</dbReference>
<comment type="caution">
    <text evidence="2">The sequence shown here is derived from an EMBL/GenBank/DDBJ whole genome shotgun (WGS) entry which is preliminary data.</text>
</comment>
<protein>
    <recommendedName>
        <fullName evidence="1">Glycosyltransferase 2-like domain-containing protein</fullName>
    </recommendedName>
</protein>
<dbReference type="PANTHER" id="PTHR43630:SF2">
    <property type="entry name" value="GLYCOSYLTRANSFERASE"/>
    <property type="match status" value="1"/>
</dbReference>
<evidence type="ECO:0000313" key="2">
    <source>
        <dbReference type="EMBL" id="OIP83627.1"/>
    </source>
</evidence>
<reference evidence="2 3" key="1">
    <citation type="journal article" date="2016" name="Environ. Microbiol.">
        <title>Genomic resolution of a cold subsurface aquifer community provides metabolic insights for novel microbes adapted to high CO concentrations.</title>
        <authorList>
            <person name="Probst A.J."/>
            <person name="Castelle C.J."/>
            <person name="Singh A."/>
            <person name="Brown C.T."/>
            <person name="Anantharaman K."/>
            <person name="Sharon I."/>
            <person name="Hug L.A."/>
            <person name="Burstein D."/>
            <person name="Emerson J.B."/>
            <person name="Thomas B.C."/>
            <person name="Banfield J.F."/>
        </authorList>
    </citation>
    <scope>NUCLEOTIDE SEQUENCE [LARGE SCALE GENOMIC DNA]</scope>
    <source>
        <strain evidence="2">CG2_30_33_16</strain>
    </source>
</reference>
<evidence type="ECO:0000313" key="3">
    <source>
        <dbReference type="Proteomes" id="UP000183758"/>
    </source>
</evidence>
<accession>A0A1J5HGQ1</accession>
<evidence type="ECO:0000259" key="1">
    <source>
        <dbReference type="Pfam" id="PF00535"/>
    </source>
</evidence>
<dbReference type="CDD" id="cd02511">
    <property type="entry name" value="Beta4Glucosyltransferase"/>
    <property type="match status" value="1"/>
</dbReference>
<dbReference type="Gene3D" id="3.90.550.10">
    <property type="entry name" value="Spore Coat Polysaccharide Biosynthesis Protein SpsA, Chain A"/>
    <property type="match status" value="2"/>
</dbReference>
<dbReference type="Pfam" id="PF00535">
    <property type="entry name" value="Glycos_transf_2"/>
    <property type="match status" value="1"/>
</dbReference>
<dbReference type="InterPro" id="IPR029044">
    <property type="entry name" value="Nucleotide-diphossugar_trans"/>
</dbReference>
<gene>
    <name evidence="2" type="ORF">AUK04_03170</name>
</gene>
<dbReference type="SUPFAM" id="SSF53448">
    <property type="entry name" value="Nucleotide-diphospho-sugar transferases"/>
    <property type="match status" value="2"/>
</dbReference>
<proteinExistence type="predicted"/>
<dbReference type="AlphaFoldDB" id="A0A1J5HGQ1"/>
<dbReference type="EMBL" id="MNZM01000078">
    <property type="protein sequence ID" value="OIP83627.1"/>
    <property type="molecule type" value="Genomic_DNA"/>
</dbReference>
<organism evidence="2 3">
    <name type="scientific">Candidatus Roizmanbacteria bacterium CG2_30_33_16</name>
    <dbReference type="NCBI Taxonomy" id="1805340"/>
    <lineage>
        <taxon>Bacteria</taxon>
        <taxon>Candidatus Roizmaniibacteriota</taxon>
    </lineage>
</organism>
<sequence>MIRELGVLIITKNSAETLDSCLMSIKDLTSEIVVVDSDSTDSTLEITKQYNVGILQFSTDDLGKKRAYGLKKMKSDWILMLDADEIISLTLKLELQELMKKKRLMDGYLIPYQNHFLNQKLNYGGENYEMIRLFKKDKALIRSALIHEKVKLKTRRLGKLNGKIYHYSYRNIRQIYLKFTDYARREVEKKIKKGEKSSLCKIFLYPFHMFWARFVKDKGYKDGLWRLPLDIGFAYMECLTYILLAIKNIKYKKENIKYTNKKLKRITIAFIIVTYKTKALERRRLNREINKIKNKIDRIYWVDNTKNKQGFAYGVNQGIKKGLKTGCNLFIVMNPDISLNKIDRKQLLTGGGYLDLWGGTMKQRNKAFYGGEIDPWRLSGGLIEEKPKNQYVTCGFVTGSFMVVKKEVIDKVGFFDEKYFMYYEDVDYCFRANKAGFRVGVDTKITYQHSENSRKNKLKSKWLAKSRWRFFWKYANWKQKIREMVYYLIKHFNISTWSNK</sequence>